<evidence type="ECO:0000313" key="2">
    <source>
        <dbReference type="Proteomes" id="UP001307889"/>
    </source>
</evidence>
<accession>A0ABN7AJE8</accession>
<evidence type="ECO:0000313" key="1">
    <source>
        <dbReference type="EMBL" id="BES91504.1"/>
    </source>
</evidence>
<keyword evidence="2" id="KW-1185">Reference proteome</keyword>
<protein>
    <submittedName>
        <fullName evidence="1">Uncharacterized protein</fullName>
    </submittedName>
</protein>
<proteinExistence type="predicted"/>
<organism evidence="1 2">
    <name type="scientific">Nesidiocoris tenuis</name>
    <dbReference type="NCBI Taxonomy" id="355587"/>
    <lineage>
        <taxon>Eukaryota</taxon>
        <taxon>Metazoa</taxon>
        <taxon>Ecdysozoa</taxon>
        <taxon>Arthropoda</taxon>
        <taxon>Hexapoda</taxon>
        <taxon>Insecta</taxon>
        <taxon>Pterygota</taxon>
        <taxon>Neoptera</taxon>
        <taxon>Paraneoptera</taxon>
        <taxon>Hemiptera</taxon>
        <taxon>Heteroptera</taxon>
        <taxon>Panheteroptera</taxon>
        <taxon>Cimicomorpha</taxon>
        <taxon>Miridae</taxon>
        <taxon>Dicyphina</taxon>
        <taxon>Nesidiocoris</taxon>
    </lineage>
</organism>
<reference evidence="1 2" key="1">
    <citation type="submission" date="2023-09" db="EMBL/GenBank/DDBJ databases">
        <title>Nesidiocoris tenuis whole genome shotgun sequence.</title>
        <authorList>
            <person name="Shibata T."/>
            <person name="Shimoda M."/>
            <person name="Kobayashi T."/>
            <person name="Uehara T."/>
        </authorList>
    </citation>
    <scope>NUCLEOTIDE SEQUENCE [LARGE SCALE GENOMIC DNA]</scope>
    <source>
        <strain evidence="1 2">Japan</strain>
    </source>
</reference>
<dbReference type="EMBL" id="AP028910">
    <property type="protein sequence ID" value="BES91504.1"/>
    <property type="molecule type" value="Genomic_DNA"/>
</dbReference>
<sequence>MSSGNRIRYARQTLGNFESVHCLARTVMNYTCKLTTSSSCKKPSLAPPTIWVSYHRIRTNLALPSFSRVAIYSLARHPSSTLYKTTQHGITCASKRPRTNKKINIPQAAVISSSSLSSSQTALPIDR</sequence>
<gene>
    <name evidence="1" type="ORF">NTJ_04312</name>
</gene>
<dbReference type="Proteomes" id="UP001307889">
    <property type="component" value="Chromosome 2"/>
</dbReference>
<name>A0ABN7AJE8_9HEMI</name>